<feature type="disulfide bond" evidence="2">
    <location>
        <begin position="303"/>
        <end position="317"/>
    </location>
</feature>
<protein>
    <submittedName>
        <fullName evidence="5">Carbohydrate-Binding Module family 18 protein</fullName>
    </submittedName>
</protein>
<dbReference type="CDD" id="cd11618">
    <property type="entry name" value="ChtBD1_1"/>
    <property type="match status" value="1"/>
</dbReference>
<evidence type="ECO:0000313" key="5">
    <source>
        <dbReference type="EMBL" id="OWP01491.1"/>
    </source>
</evidence>
<evidence type="ECO:0000256" key="3">
    <source>
        <dbReference type="SAM" id="MobiDB-lite"/>
    </source>
</evidence>
<comment type="caution">
    <text evidence="2">Lacks conserved residue(s) required for the propagation of feature annotation.</text>
</comment>
<organism evidence="5 6">
    <name type="scientific">Diplocarpon coronariae</name>
    <dbReference type="NCBI Taxonomy" id="2795749"/>
    <lineage>
        <taxon>Eukaryota</taxon>
        <taxon>Fungi</taxon>
        <taxon>Dikarya</taxon>
        <taxon>Ascomycota</taxon>
        <taxon>Pezizomycotina</taxon>
        <taxon>Leotiomycetes</taxon>
        <taxon>Helotiales</taxon>
        <taxon>Drepanopezizaceae</taxon>
        <taxon>Diplocarpon</taxon>
    </lineage>
</organism>
<dbReference type="GO" id="GO:0008061">
    <property type="term" value="F:chitin binding"/>
    <property type="evidence" value="ECO:0007669"/>
    <property type="project" value="UniProtKB-UniRule"/>
</dbReference>
<dbReference type="Gene3D" id="3.30.60.10">
    <property type="entry name" value="Endochitinase-like"/>
    <property type="match status" value="1"/>
</dbReference>
<dbReference type="Proteomes" id="UP000242519">
    <property type="component" value="Unassembled WGS sequence"/>
</dbReference>
<dbReference type="SUPFAM" id="SSF57016">
    <property type="entry name" value="Plant lectins/antimicrobial peptides"/>
    <property type="match status" value="1"/>
</dbReference>
<comment type="caution">
    <text evidence="5">The sequence shown here is derived from an EMBL/GenBank/DDBJ whole genome shotgun (WGS) entry which is preliminary data.</text>
</comment>
<evidence type="ECO:0000313" key="6">
    <source>
        <dbReference type="Proteomes" id="UP000242519"/>
    </source>
</evidence>
<accession>A0A218Z094</accession>
<gene>
    <name evidence="5" type="ORF">B2J93_723</name>
</gene>
<proteinExistence type="predicted"/>
<feature type="region of interest" description="Disordered" evidence="3">
    <location>
        <begin position="263"/>
        <end position="298"/>
    </location>
</feature>
<evidence type="ECO:0000259" key="4">
    <source>
        <dbReference type="PROSITE" id="PS50941"/>
    </source>
</evidence>
<dbReference type="PANTHER" id="PTHR36182">
    <property type="entry name" value="PROTEIN, PUTATIVE (AFU_ORTHOLOGUE AFUA_6G10930)-RELATED"/>
    <property type="match status" value="1"/>
</dbReference>
<dbReference type="AlphaFoldDB" id="A0A218Z094"/>
<dbReference type="InterPro" id="IPR036861">
    <property type="entry name" value="Endochitinase-like_sf"/>
</dbReference>
<evidence type="ECO:0000256" key="1">
    <source>
        <dbReference type="ARBA" id="ARBA00022669"/>
    </source>
</evidence>
<sequence>MEMKFPSPLGARPIDTNLHAPLEKDGSNFPCHGHLNLAGKSVITWPAGSEAHIIVGGVLDPAKGDTKPAFHNGGSCQAALSYDSGKTWKVIHSYQGGCPIEGDTTLNFKIPSDAASGDALFAWLWWNHTGTLIGPKYEEIINLNQGQREIYMNCASVTIAAGSGPAPAVPFSQRPDIFRANIGNGCATVEDKDTFFPNPGPEVDVTTVRTKQEGSYVGMCGTAGAPTSSKSASNPTPAQNQIQNAAVGRVAPHGASVVIDILPTRPKKPSSPSSAAPSGSLKVSSDGECSGSQTCSGSTWGRCCSEWGYCGSKAAYCQKGCQPGFGACDTPALIRGRQVWKS</sequence>
<feature type="domain" description="Chitin-binding type-1" evidence="4">
    <location>
        <begin position="286"/>
        <end position="330"/>
    </location>
</feature>
<dbReference type="InterPro" id="IPR001002">
    <property type="entry name" value="Chitin-bd_1"/>
</dbReference>
<dbReference type="PROSITE" id="PS50941">
    <property type="entry name" value="CHIT_BIND_I_2"/>
    <property type="match status" value="1"/>
</dbReference>
<reference evidence="5 6" key="1">
    <citation type="submission" date="2017-04" db="EMBL/GenBank/DDBJ databases">
        <title>Draft genome sequence of Marssonina coronaria NL1: causal agent of apple blotch.</title>
        <authorList>
            <person name="Cheng Q."/>
        </authorList>
    </citation>
    <scope>NUCLEOTIDE SEQUENCE [LARGE SCALE GENOMIC DNA]</scope>
    <source>
        <strain evidence="5 6">NL1</strain>
    </source>
</reference>
<dbReference type="STRING" id="503106.A0A218Z094"/>
<keyword evidence="2" id="KW-1015">Disulfide bond</keyword>
<keyword evidence="6" id="KW-1185">Reference proteome</keyword>
<evidence type="ECO:0000256" key="2">
    <source>
        <dbReference type="PROSITE-ProRule" id="PRU00261"/>
    </source>
</evidence>
<name>A0A218Z094_9HELO</name>
<dbReference type="Gene3D" id="2.70.50.70">
    <property type="match status" value="1"/>
</dbReference>
<dbReference type="EMBL" id="MZNU01000276">
    <property type="protein sequence ID" value="OWP01491.1"/>
    <property type="molecule type" value="Genomic_DNA"/>
</dbReference>
<keyword evidence="1 2" id="KW-0147">Chitin-binding</keyword>
<dbReference type="OrthoDB" id="2342176at2759"/>
<feature type="disulfide bond" evidence="2">
    <location>
        <begin position="289"/>
        <end position="304"/>
    </location>
</feature>
<dbReference type="PANTHER" id="PTHR36182:SF1">
    <property type="entry name" value="PROTEIN, PUTATIVE (AFU_ORTHOLOGUE AFUA_6G10930)-RELATED"/>
    <property type="match status" value="1"/>
</dbReference>
<dbReference type="InParanoid" id="A0A218Z094"/>